<evidence type="ECO:0000256" key="3">
    <source>
        <dbReference type="ARBA" id="ARBA00022801"/>
    </source>
</evidence>
<dbReference type="AlphaFoldDB" id="A0A6L8LS28"/>
<dbReference type="RefSeq" id="WP_160927545.1">
    <property type="nucleotide sequence ID" value="NZ_WWEU01000001.1"/>
</dbReference>
<organism evidence="6 7">
    <name type="scientific">Vibrio tetraodonis subsp. pristinus</name>
    <dbReference type="NCBI Taxonomy" id="2695891"/>
    <lineage>
        <taxon>Bacteria</taxon>
        <taxon>Pseudomonadati</taxon>
        <taxon>Pseudomonadota</taxon>
        <taxon>Gammaproteobacteria</taxon>
        <taxon>Vibrionales</taxon>
        <taxon>Vibrionaceae</taxon>
        <taxon>Vibrio</taxon>
    </lineage>
</organism>
<dbReference type="Gene3D" id="3.90.1720.10">
    <property type="entry name" value="endopeptidase domain like (from Nostoc punctiforme)"/>
    <property type="match status" value="1"/>
</dbReference>
<dbReference type="Proteomes" id="UP000478571">
    <property type="component" value="Unassembled WGS sequence"/>
</dbReference>
<evidence type="ECO:0000256" key="2">
    <source>
        <dbReference type="ARBA" id="ARBA00022670"/>
    </source>
</evidence>
<name>A0A6L8LS28_9VIBR</name>
<evidence type="ECO:0000313" key="6">
    <source>
        <dbReference type="EMBL" id="MYM58585.1"/>
    </source>
</evidence>
<dbReference type="GO" id="GO:0008234">
    <property type="term" value="F:cysteine-type peptidase activity"/>
    <property type="evidence" value="ECO:0007669"/>
    <property type="project" value="UniProtKB-KW"/>
</dbReference>
<evidence type="ECO:0000313" key="7">
    <source>
        <dbReference type="Proteomes" id="UP000478571"/>
    </source>
</evidence>
<dbReference type="SUPFAM" id="SSF54001">
    <property type="entry name" value="Cysteine proteinases"/>
    <property type="match status" value="1"/>
</dbReference>
<evidence type="ECO:0000259" key="5">
    <source>
        <dbReference type="PROSITE" id="PS51935"/>
    </source>
</evidence>
<keyword evidence="7" id="KW-1185">Reference proteome</keyword>
<dbReference type="InterPro" id="IPR000064">
    <property type="entry name" value="NLP_P60_dom"/>
</dbReference>
<dbReference type="Gene3D" id="2.30.30.40">
    <property type="entry name" value="SH3 Domains"/>
    <property type="match status" value="1"/>
</dbReference>
<sequence>MNKSVTNMYEHASEASSVVSQAKYAEKVTVLKEDSEWLFVRSNDQYEGWILRDNVAQMDDYFEESQIITTLTRETLIYSSDSVGKHKPLLKLPFGVELTAIDNPDKWGSRWIRIRLLDGGIAWVQRGDIHVGSLELDMTEMVKLSKLFIGVPYTWGGRSSLGFDCSGFVQEMYKTIGVHLPRDSGPQSRWSGFVDVPKSSLKPGDLLFFGNQKVSHVGLFLQENEEGLLFINATVSNNHGSNAPYLQISNLNSDFWSGLFIEAKRLK</sequence>
<keyword evidence="2" id="KW-0645">Protease</keyword>
<keyword evidence="3" id="KW-0378">Hydrolase</keyword>
<dbReference type="Pfam" id="PF08239">
    <property type="entry name" value="SH3_3"/>
    <property type="match status" value="1"/>
</dbReference>
<gene>
    <name evidence="6" type="ORF">GTG28_05050</name>
</gene>
<keyword evidence="4" id="KW-0788">Thiol protease</keyword>
<evidence type="ECO:0000256" key="1">
    <source>
        <dbReference type="ARBA" id="ARBA00007074"/>
    </source>
</evidence>
<protein>
    <submittedName>
        <fullName evidence="6">SH3 domain-containing protein</fullName>
    </submittedName>
</protein>
<dbReference type="Pfam" id="PF00877">
    <property type="entry name" value="NLPC_P60"/>
    <property type="match status" value="1"/>
</dbReference>
<dbReference type="GO" id="GO:0006508">
    <property type="term" value="P:proteolysis"/>
    <property type="evidence" value="ECO:0007669"/>
    <property type="project" value="UniProtKB-KW"/>
</dbReference>
<feature type="domain" description="NlpC/P60" evidence="5">
    <location>
        <begin position="135"/>
        <end position="267"/>
    </location>
</feature>
<dbReference type="EMBL" id="WWEU01000001">
    <property type="protein sequence ID" value="MYM58585.1"/>
    <property type="molecule type" value="Genomic_DNA"/>
</dbReference>
<dbReference type="InterPro" id="IPR003646">
    <property type="entry name" value="SH3-like_bac-type"/>
</dbReference>
<reference evidence="6 7" key="1">
    <citation type="submission" date="2020-01" db="EMBL/GenBank/DDBJ databases">
        <title>Draft Genome Sequence of Vibrio sp. strain OCN044, Isolated from a Healthy Coral at Palmyra Atoll.</title>
        <authorList>
            <person name="Videau P."/>
            <person name="Loughran R."/>
            <person name="Esquivel A."/>
            <person name="Deadmond M."/>
            <person name="Paddock B.E."/>
            <person name="Saw J.H."/>
            <person name="Ushijima B."/>
        </authorList>
    </citation>
    <scope>NUCLEOTIDE SEQUENCE [LARGE SCALE GENOMIC DNA]</scope>
    <source>
        <strain evidence="6 7">OCN044</strain>
    </source>
</reference>
<comment type="similarity">
    <text evidence="1">Belongs to the peptidase C40 family.</text>
</comment>
<proteinExistence type="inferred from homology"/>
<dbReference type="PANTHER" id="PTHR47053">
    <property type="entry name" value="MUREIN DD-ENDOPEPTIDASE MEPH-RELATED"/>
    <property type="match status" value="1"/>
</dbReference>
<dbReference type="InterPro" id="IPR038765">
    <property type="entry name" value="Papain-like_cys_pep_sf"/>
</dbReference>
<dbReference type="InterPro" id="IPR051202">
    <property type="entry name" value="Peptidase_C40"/>
</dbReference>
<comment type="caution">
    <text evidence="6">The sequence shown here is derived from an EMBL/GenBank/DDBJ whole genome shotgun (WGS) entry which is preliminary data.</text>
</comment>
<evidence type="ECO:0000256" key="4">
    <source>
        <dbReference type="ARBA" id="ARBA00022807"/>
    </source>
</evidence>
<dbReference type="PROSITE" id="PS51935">
    <property type="entry name" value="NLPC_P60"/>
    <property type="match status" value="1"/>
</dbReference>
<dbReference type="PANTHER" id="PTHR47053:SF1">
    <property type="entry name" value="MUREIN DD-ENDOPEPTIDASE MEPH-RELATED"/>
    <property type="match status" value="1"/>
</dbReference>
<accession>A0A6L8LS28</accession>